<dbReference type="InterPro" id="IPR018369">
    <property type="entry name" value="Chaprnonin_Cpn10_CS"/>
</dbReference>
<dbReference type="PANTHER" id="PTHR10772">
    <property type="entry name" value="10 KDA HEAT SHOCK PROTEIN"/>
    <property type="match status" value="1"/>
</dbReference>
<dbReference type="Proteomes" id="UP000051999">
    <property type="component" value="Unassembled WGS sequence"/>
</dbReference>
<reference evidence="5 6" key="1">
    <citation type="journal article" date="2015" name="Genome Announc.">
        <title>Expanding the biotechnology potential of lactobacilli through comparative genomics of 213 strains and associated genera.</title>
        <authorList>
            <person name="Sun Z."/>
            <person name="Harris H.M."/>
            <person name="McCann A."/>
            <person name="Guo C."/>
            <person name="Argimon S."/>
            <person name="Zhang W."/>
            <person name="Yang X."/>
            <person name="Jeffery I.B."/>
            <person name="Cooney J.C."/>
            <person name="Kagawa T.F."/>
            <person name="Liu W."/>
            <person name="Song Y."/>
            <person name="Salvetti E."/>
            <person name="Wrobel A."/>
            <person name="Rasinkangas P."/>
            <person name="Parkhill J."/>
            <person name="Rea M.C."/>
            <person name="O'Sullivan O."/>
            <person name="Ritari J."/>
            <person name="Douillard F.P."/>
            <person name="Paul Ross R."/>
            <person name="Yang R."/>
            <person name="Briner A.E."/>
            <person name="Felis G.E."/>
            <person name="de Vos W.M."/>
            <person name="Barrangou R."/>
            <person name="Klaenhammer T.R."/>
            <person name="Caufield P.W."/>
            <person name="Cui Y."/>
            <person name="Zhang H."/>
            <person name="O'Toole P.W."/>
        </authorList>
    </citation>
    <scope>NUCLEOTIDE SEQUENCE [LARGE SCALE GENOMIC DNA]</scope>
    <source>
        <strain evidence="5 6">DSM 15814</strain>
    </source>
</reference>
<dbReference type="EMBL" id="AZFF01000003">
    <property type="protein sequence ID" value="KRL56508.1"/>
    <property type="molecule type" value="Genomic_DNA"/>
</dbReference>
<dbReference type="FunFam" id="2.30.33.40:FF:000001">
    <property type="entry name" value="10 kDa chaperonin"/>
    <property type="match status" value="1"/>
</dbReference>
<keyword evidence="3" id="KW-0963">Cytoplasm</keyword>
<dbReference type="NCBIfam" id="NF001534">
    <property type="entry name" value="PRK00364.2-5"/>
    <property type="match status" value="1"/>
</dbReference>
<dbReference type="GO" id="GO:0044183">
    <property type="term" value="F:protein folding chaperone"/>
    <property type="evidence" value="ECO:0007669"/>
    <property type="project" value="InterPro"/>
</dbReference>
<gene>
    <name evidence="3" type="primary">groES</name>
    <name evidence="3" type="synonym">groS</name>
    <name evidence="5" type="ORF">FD35_GL001596</name>
</gene>
<dbReference type="CDD" id="cd00320">
    <property type="entry name" value="cpn10"/>
    <property type="match status" value="1"/>
</dbReference>
<dbReference type="GO" id="GO:0005524">
    <property type="term" value="F:ATP binding"/>
    <property type="evidence" value="ECO:0007669"/>
    <property type="project" value="InterPro"/>
</dbReference>
<dbReference type="InterPro" id="IPR020818">
    <property type="entry name" value="Chaperonin_GroES"/>
</dbReference>
<dbReference type="InterPro" id="IPR011032">
    <property type="entry name" value="GroES-like_sf"/>
</dbReference>
<dbReference type="PROSITE" id="PS00681">
    <property type="entry name" value="CHAPERONINS_CPN10"/>
    <property type="match status" value="1"/>
</dbReference>
<dbReference type="PATRIC" id="fig|1114972.6.peg.1624"/>
<comment type="caution">
    <text evidence="5">The sequence shown here is derived from an EMBL/GenBank/DDBJ whole genome shotgun (WGS) entry which is preliminary data.</text>
</comment>
<evidence type="ECO:0000256" key="4">
    <source>
        <dbReference type="RuleBase" id="RU000535"/>
    </source>
</evidence>
<dbReference type="AlphaFoldDB" id="A0A0R1RIG5"/>
<dbReference type="NCBIfam" id="NF001533">
    <property type="entry name" value="PRK00364.2-4"/>
    <property type="match status" value="1"/>
</dbReference>
<dbReference type="PANTHER" id="PTHR10772:SF58">
    <property type="entry name" value="CO-CHAPERONIN GROES"/>
    <property type="match status" value="1"/>
</dbReference>
<comment type="similarity">
    <text evidence="1 3 4">Belongs to the GroES chaperonin family.</text>
</comment>
<dbReference type="HAMAP" id="MF_00580">
    <property type="entry name" value="CH10"/>
    <property type="match status" value="1"/>
</dbReference>
<dbReference type="NCBIfam" id="NF001531">
    <property type="entry name" value="PRK00364.2-2"/>
    <property type="match status" value="1"/>
</dbReference>
<name>A0A0R1RIG5_9LACO</name>
<dbReference type="eggNOG" id="COG0234">
    <property type="taxonomic scope" value="Bacteria"/>
</dbReference>
<comment type="subcellular location">
    <subcellularLocation>
        <location evidence="3">Cytoplasm</location>
    </subcellularLocation>
</comment>
<proteinExistence type="inferred from homology"/>
<dbReference type="GO" id="GO:0046872">
    <property type="term" value="F:metal ion binding"/>
    <property type="evidence" value="ECO:0007669"/>
    <property type="project" value="TreeGrafter"/>
</dbReference>
<dbReference type="InterPro" id="IPR037124">
    <property type="entry name" value="Chaperonin_GroES_sf"/>
</dbReference>
<dbReference type="PRINTS" id="PR00297">
    <property type="entry name" value="CHAPERONIN10"/>
</dbReference>
<dbReference type="SUPFAM" id="SSF50129">
    <property type="entry name" value="GroES-like"/>
    <property type="match status" value="1"/>
</dbReference>
<keyword evidence="6" id="KW-1185">Reference proteome</keyword>
<dbReference type="Gene3D" id="2.30.33.40">
    <property type="entry name" value="GroES chaperonin"/>
    <property type="match status" value="1"/>
</dbReference>
<organism evidence="5 6">
    <name type="scientific">Furfurilactobacillus rossiae DSM 15814</name>
    <dbReference type="NCBI Taxonomy" id="1114972"/>
    <lineage>
        <taxon>Bacteria</taxon>
        <taxon>Bacillati</taxon>
        <taxon>Bacillota</taxon>
        <taxon>Bacilli</taxon>
        <taxon>Lactobacillales</taxon>
        <taxon>Lactobacillaceae</taxon>
        <taxon>Furfurilactobacillus</taxon>
    </lineage>
</organism>
<dbReference type="STRING" id="1114972.FD35_GL001596"/>
<evidence type="ECO:0000313" key="5">
    <source>
        <dbReference type="EMBL" id="KRL56508.1"/>
    </source>
</evidence>
<sequence>MLKAFNFNEIIGGINVLKPLGDRVILQAAEEEEQTVGGIVLASNAQEKPTTGKVISVGEGRVLDNGTKVAPSVKEGDTVMFDKYAGTAVSYEGNDYLVLHEKDIVAVVD</sequence>
<comment type="subunit">
    <text evidence="3">Heptamer of 7 subunits arranged in a ring. Interacts with the chaperonin GroEL.</text>
</comment>
<evidence type="ECO:0000256" key="3">
    <source>
        <dbReference type="HAMAP-Rule" id="MF_00580"/>
    </source>
</evidence>
<protein>
    <recommendedName>
        <fullName evidence="3">Co-chaperonin GroES</fullName>
    </recommendedName>
    <alternativeName>
        <fullName evidence="3">10 kDa chaperonin</fullName>
    </alternativeName>
    <alternativeName>
        <fullName evidence="3">Chaperonin-10</fullName>
        <shortName evidence="3">Cpn10</shortName>
    </alternativeName>
</protein>
<keyword evidence="2 3" id="KW-0143">Chaperone</keyword>
<dbReference type="Pfam" id="PF00166">
    <property type="entry name" value="Cpn10"/>
    <property type="match status" value="1"/>
</dbReference>
<evidence type="ECO:0000256" key="1">
    <source>
        <dbReference type="ARBA" id="ARBA00006975"/>
    </source>
</evidence>
<dbReference type="SMART" id="SM00883">
    <property type="entry name" value="Cpn10"/>
    <property type="match status" value="1"/>
</dbReference>
<dbReference type="GO" id="GO:0051082">
    <property type="term" value="F:unfolded protein binding"/>
    <property type="evidence" value="ECO:0007669"/>
    <property type="project" value="TreeGrafter"/>
</dbReference>
<comment type="function">
    <text evidence="3 4">Together with the chaperonin GroEL, plays an essential role in assisting protein folding. The GroEL-GroES system forms a nano-cage that allows encapsulation of the non-native substrate proteins and provides a physical environment optimized to promote and accelerate protein folding. GroES binds to the apical surface of the GroEL ring, thereby capping the opening of the GroEL channel.</text>
</comment>
<evidence type="ECO:0000313" key="6">
    <source>
        <dbReference type="Proteomes" id="UP000051999"/>
    </source>
</evidence>
<accession>A0A0R1RIG5</accession>
<evidence type="ECO:0000256" key="2">
    <source>
        <dbReference type="ARBA" id="ARBA00023186"/>
    </source>
</evidence>
<dbReference type="GO" id="GO:0005737">
    <property type="term" value="C:cytoplasm"/>
    <property type="evidence" value="ECO:0007669"/>
    <property type="project" value="UniProtKB-SubCell"/>
</dbReference>
<dbReference type="GO" id="GO:0051087">
    <property type="term" value="F:protein-folding chaperone binding"/>
    <property type="evidence" value="ECO:0007669"/>
    <property type="project" value="TreeGrafter"/>
</dbReference>